<evidence type="ECO:0000259" key="7">
    <source>
        <dbReference type="Pfam" id="PF07687"/>
    </source>
</evidence>
<evidence type="ECO:0000256" key="2">
    <source>
        <dbReference type="ARBA" id="ARBA00022670"/>
    </source>
</evidence>
<dbReference type="Proteomes" id="UP000747399">
    <property type="component" value="Unassembled WGS sequence"/>
</dbReference>
<dbReference type="GO" id="GO:0046872">
    <property type="term" value="F:metal ion binding"/>
    <property type="evidence" value="ECO:0007669"/>
    <property type="project" value="UniProtKB-KW"/>
</dbReference>
<dbReference type="EMBL" id="BNCO01000004">
    <property type="protein sequence ID" value="GIL47689.1"/>
    <property type="molecule type" value="Genomic_DNA"/>
</dbReference>
<dbReference type="InterPro" id="IPR047177">
    <property type="entry name" value="Pept_M20A"/>
</dbReference>
<keyword evidence="9" id="KW-1185">Reference proteome</keyword>
<dbReference type="Pfam" id="PF01546">
    <property type="entry name" value="Peptidase_M20"/>
    <property type="match status" value="2"/>
</dbReference>
<keyword evidence="2" id="KW-0645">Protease</keyword>
<dbReference type="InterPro" id="IPR011650">
    <property type="entry name" value="Peptidase_M20_dimer"/>
</dbReference>
<keyword evidence="3" id="KW-0479">Metal-binding</keyword>
<dbReference type="SUPFAM" id="SSF55031">
    <property type="entry name" value="Bacterial exopeptidase dimerisation domain"/>
    <property type="match status" value="1"/>
</dbReference>
<dbReference type="GO" id="GO:0008233">
    <property type="term" value="F:peptidase activity"/>
    <property type="evidence" value="ECO:0007669"/>
    <property type="project" value="UniProtKB-KW"/>
</dbReference>
<evidence type="ECO:0000256" key="1">
    <source>
        <dbReference type="ARBA" id="ARBA00006247"/>
    </source>
</evidence>
<dbReference type="PROSITE" id="PS00758">
    <property type="entry name" value="ARGE_DAPE_CPG2_1"/>
    <property type="match status" value="1"/>
</dbReference>
<gene>
    <name evidence="8" type="ORF">Vafri_4452</name>
</gene>
<reference evidence="8" key="1">
    <citation type="journal article" date="2021" name="Proc. Natl. Acad. Sci. U.S.A.">
        <title>Three genomes in the algal genus Volvox reveal the fate of a haploid sex-determining region after a transition to homothallism.</title>
        <authorList>
            <person name="Yamamoto K."/>
            <person name="Hamaji T."/>
            <person name="Kawai-Toyooka H."/>
            <person name="Matsuzaki R."/>
            <person name="Takahashi F."/>
            <person name="Nishimura Y."/>
            <person name="Kawachi M."/>
            <person name="Noguchi H."/>
            <person name="Minakuchi Y."/>
            <person name="Umen J.G."/>
            <person name="Toyoda A."/>
            <person name="Nozaki H."/>
        </authorList>
    </citation>
    <scope>NUCLEOTIDE SEQUENCE</scope>
    <source>
        <strain evidence="8">NIES-3780</strain>
    </source>
</reference>
<sequence>MARFVTALCSGIAIAFIGGLLFDILSIDKPEVPKPFICPPLDTAAALDRFRGLISFPSISNISREDHVNDQKVFRDMMAYLEVSYPLVWKHLNVEQVGESNLSLLITWPGSNLDLRPVLFVSHYDVVPVTPGSEHAWTYPPFSGQLADGYVWGRGSADIKFGVAALLEAASSLLESHDSGEAEEERDKAKDGAGGPFRPERTIMFAFGHDEEIGGSHGAGAIAALLRSRGVNLEVVVDEGGAVLLDGLSPFTHRPVAMVGMAEKGYATVEVTLRSPGGHSSMPHTDGSDIADQLWHLGTALKLHPTRTQLQSPVTDMLTHLVPYTSVWMRPLLKLVEQRPVRWLVGQLFRSFGGREVAAMVTTTLALTRIRAGVADNVLPQEAVLMYNIRLLPGQAPIDATEHLQRAVKFAGVNADVRLVEGGSSWPGSNVTSPNGRLFQLLRTAIQETWRFDDGQPPAVVPFLVMGATDSKHYAALSHGGVMRFVPYAMNKTAGDLGLIHATNERVRATSFSQGVCTYLRMMQLLAGSGSELQSASASASESGSGSQCLV</sequence>
<feature type="domain" description="Peptidase M20 dimerisation" evidence="7">
    <location>
        <begin position="262"/>
        <end position="411"/>
    </location>
</feature>
<proteinExistence type="inferred from homology"/>
<dbReference type="PANTHER" id="PTHR45962">
    <property type="entry name" value="N-FATTY-ACYL-AMINO ACID SYNTHASE/HYDROLASE PM20D1"/>
    <property type="match status" value="1"/>
</dbReference>
<dbReference type="Gene3D" id="3.30.70.360">
    <property type="match status" value="1"/>
</dbReference>
<evidence type="ECO:0000313" key="9">
    <source>
        <dbReference type="Proteomes" id="UP000747399"/>
    </source>
</evidence>
<evidence type="ECO:0000256" key="3">
    <source>
        <dbReference type="ARBA" id="ARBA00022723"/>
    </source>
</evidence>
<dbReference type="AlphaFoldDB" id="A0A8J4AXQ4"/>
<evidence type="ECO:0000256" key="6">
    <source>
        <dbReference type="SAM" id="MobiDB-lite"/>
    </source>
</evidence>
<dbReference type="InterPro" id="IPR002933">
    <property type="entry name" value="Peptidase_M20"/>
</dbReference>
<evidence type="ECO:0000256" key="5">
    <source>
        <dbReference type="ARBA" id="ARBA00022833"/>
    </source>
</evidence>
<dbReference type="Gene3D" id="3.40.630.10">
    <property type="entry name" value="Zn peptidases"/>
    <property type="match status" value="1"/>
</dbReference>
<accession>A0A8J4AXQ4</accession>
<dbReference type="Gene3D" id="1.10.150.900">
    <property type="match status" value="1"/>
</dbReference>
<dbReference type="GO" id="GO:0006508">
    <property type="term" value="P:proteolysis"/>
    <property type="evidence" value="ECO:0007669"/>
    <property type="project" value="UniProtKB-KW"/>
</dbReference>
<organism evidence="8 9">
    <name type="scientific">Volvox africanus</name>
    <dbReference type="NCBI Taxonomy" id="51714"/>
    <lineage>
        <taxon>Eukaryota</taxon>
        <taxon>Viridiplantae</taxon>
        <taxon>Chlorophyta</taxon>
        <taxon>core chlorophytes</taxon>
        <taxon>Chlorophyceae</taxon>
        <taxon>CS clade</taxon>
        <taxon>Chlamydomonadales</taxon>
        <taxon>Volvocaceae</taxon>
        <taxon>Volvox</taxon>
    </lineage>
</organism>
<comment type="similarity">
    <text evidence="1">Belongs to the peptidase M20A family.</text>
</comment>
<name>A0A8J4AXQ4_9CHLO</name>
<feature type="compositionally biased region" description="Basic and acidic residues" evidence="6">
    <location>
        <begin position="176"/>
        <end position="191"/>
    </location>
</feature>
<dbReference type="InterPro" id="IPR036264">
    <property type="entry name" value="Bact_exopeptidase_dim_dom"/>
</dbReference>
<comment type="caution">
    <text evidence="8">The sequence shown here is derived from an EMBL/GenBank/DDBJ whole genome shotgun (WGS) entry which is preliminary data.</text>
</comment>
<dbReference type="SUPFAM" id="SSF53187">
    <property type="entry name" value="Zn-dependent exopeptidases"/>
    <property type="match status" value="1"/>
</dbReference>
<dbReference type="InterPro" id="IPR001261">
    <property type="entry name" value="ArgE/DapE_CS"/>
</dbReference>
<dbReference type="PANTHER" id="PTHR45962:SF1">
    <property type="entry name" value="N-FATTY-ACYL-AMINO ACID SYNTHASE_HYDROLASE PM20D1"/>
    <property type="match status" value="1"/>
</dbReference>
<protein>
    <recommendedName>
        <fullName evidence="7">Peptidase M20 dimerisation domain-containing protein</fullName>
    </recommendedName>
</protein>
<feature type="region of interest" description="Disordered" evidence="6">
    <location>
        <begin position="176"/>
        <end position="197"/>
    </location>
</feature>
<dbReference type="Pfam" id="PF07687">
    <property type="entry name" value="M20_dimer"/>
    <property type="match status" value="1"/>
</dbReference>
<keyword evidence="5" id="KW-0862">Zinc</keyword>
<evidence type="ECO:0000256" key="4">
    <source>
        <dbReference type="ARBA" id="ARBA00022801"/>
    </source>
</evidence>
<evidence type="ECO:0000313" key="8">
    <source>
        <dbReference type="EMBL" id="GIL47689.1"/>
    </source>
</evidence>
<keyword evidence="4" id="KW-0378">Hydrolase</keyword>